<sequence>MQQQGLCPSLHGFSQREHDITFFNPLTFIVGPNGGGKTTIIECLEPSYCDEVDSTVGNGTGGESIYDAKFADKDHPLPPTTPPPLLPLIRLLPVMKMAEPRTNEKKKTCRHTKSRCRSSVSVPPIPYSNRTSMCAEICNQGITQDTQQEMQPRPRSQEPT</sequence>
<name>A0A540KK42_MALBA</name>
<dbReference type="Gene3D" id="3.40.50.300">
    <property type="entry name" value="P-loop containing nucleotide triphosphate hydrolases"/>
    <property type="match status" value="1"/>
</dbReference>
<evidence type="ECO:0000313" key="4">
    <source>
        <dbReference type="Proteomes" id="UP000315295"/>
    </source>
</evidence>
<evidence type="ECO:0000259" key="2">
    <source>
        <dbReference type="Pfam" id="PF13476"/>
    </source>
</evidence>
<dbReference type="Proteomes" id="UP000315295">
    <property type="component" value="Unassembled WGS sequence"/>
</dbReference>
<reference evidence="3 4" key="1">
    <citation type="journal article" date="2019" name="G3 (Bethesda)">
        <title>Sequencing of a Wild Apple (Malus baccata) Genome Unravels the Differences Between Cultivated and Wild Apple Species Regarding Disease Resistance and Cold Tolerance.</title>
        <authorList>
            <person name="Chen X."/>
        </authorList>
    </citation>
    <scope>NUCLEOTIDE SEQUENCE [LARGE SCALE GENOMIC DNA]</scope>
    <source>
        <strain evidence="4">cv. Shandingzi</strain>
        <tissue evidence="3">Leaves</tissue>
    </source>
</reference>
<dbReference type="InterPro" id="IPR027417">
    <property type="entry name" value="P-loop_NTPase"/>
</dbReference>
<dbReference type="EMBL" id="VIEB01001172">
    <property type="protein sequence ID" value="TQD74576.1"/>
    <property type="molecule type" value="Genomic_DNA"/>
</dbReference>
<dbReference type="InterPro" id="IPR038729">
    <property type="entry name" value="Rad50/SbcC_AAA"/>
</dbReference>
<feature type="compositionally biased region" description="Polar residues" evidence="1">
    <location>
        <begin position="140"/>
        <end position="150"/>
    </location>
</feature>
<evidence type="ECO:0000313" key="3">
    <source>
        <dbReference type="EMBL" id="TQD74576.1"/>
    </source>
</evidence>
<feature type="compositionally biased region" description="Basic residues" evidence="1">
    <location>
        <begin position="107"/>
        <end position="116"/>
    </location>
</feature>
<protein>
    <recommendedName>
        <fullName evidence="2">Rad50/SbcC-type AAA domain-containing protein</fullName>
    </recommendedName>
</protein>
<comment type="caution">
    <text evidence="3">The sequence shown here is derived from an EMBL/GenBank/DDBJ whole genome shotgun (WGS) entry which is preliminary data.</text>
</comment>
<evidence type="ECO:0000256" key="1">
    <source>
        <dbReference type="SAM" id="MobiDB-lite"/>
    </source>
</evidence>
<dbReference type="Pfam" id="PF13476">
    <property type="entry name" value="AAA_23"/>
    <property type="match status" value="1"/>
</dbReference>
<organism evidence="3 4">
    <name type="scientific">Malus baccata</name>
    <name type="common">Siberian crab apple</name>
    <name type="synonym">Pyrus baccata</name>
    <dbReference type="NCBI Taxonomy" id="106549"/>
    <lineage>
        <taxon>Eukaryota</taxon>
        <taxon>Viridiplantae</taxon>
        <taxon>Streptophyta</taxon>
        <taxon>Embryophyta</taxon>
        <taxon>Tracheophyta</taxon>
        <taxon>Spermatophyta</taxon>
        <taxon>Magnoliopsida</taxon>
        <taxon>eudicotyledons</taxon>
        <taxon>Gunneridae</taxon>
        <taxon>Pentapetalae</taxon>
        <taxon>rosids</taxon>
        <taxon>fabids</taxon>
        <taxon>Rosales</taxon>
        <taxon>Rosaceae</taxon>
        <taxon>Amygdaloideae</taxon>
        <taxon>Maleae</taxon>
        <taxon>Malus</taxon>
    </lineage>
</organism>
<feature type="region of interest" description="Disordered" evidence="1">
    <location>
        <begin position="101"/>
        <end position="122"/>
    </location>
</feature>
<dbReference type="SUPFAM" id="SSF52540">
    <property type="entry name" value="P-loop containing nucleoside triphosphate hydrolases"/>
    <property type="match status" value="1"/>
</dbReference>
<feature type="region of interest" description="Disordered" evidence="1">
    <location>
        <begin position="140"/>
        <end position="160"/>
    </location>
</feature>
<dbReference type="GO" id="GO:0006302">
    <property type="term" value="P:double-strand break repair"/>
    <property type="evidence" value="ECO:0007669"/>
    <property type="project" value="InterPro"/>
</dbReference>
<keyword evidence="4" id="KW-1185">Reference proteome</keyword>
<dbReference type="AlphaFoldDB" id="A0A540KK42"/>
<dbReference type="GO" id="GO:0016887">
    <property type="term" value="F:ATP hydrolysis activity"/>
    <property type="evidence" value="ECO:0007669"/>
    <property type="project" value="InterPro"/>
</dbReference>
<accession>A0A540KK42</accession>
<feature type="domain" description="Rad50/SbcC-type AAA" evidence="2">
    <location>
        <begin position="13"/>
        <end position="45"/>
    </location>
</feature>
<gene>
    <name evidence="3" type="ORF">C1H46_039893</name>
</gene>
<proteinExistence type="predicted"/>